<dbReference type="EMBL" id="MCBR01020567">
    <property type="protein sequence ID" value="RKF55217.1"/>
    <property type="molecule type" value="Genomic_DNA"/>
</dbReference>
<feature type="domain" description="DNA helicase Pif1-like 2B" evidence="1">
    <location>
        <begin position="114"/>
        <end position="154"/>
    </location>
</feature>
<dbReference type="AlphaFoldDB" id="A0A420HCR9"/>
<protein>
    <submittedName>
        <fullName evidence="2">Putative atp-dependent dna helicase pif1</fullName>
    </submittedName>
</protein>
<keyword evidence="2" id="KW-0547">Nucleotide-binding</keyword>
<dbReference type="GO" id="GO:0006260">
    <property type="term" value="P:DNA replication"/>
    <property type="evidence" value="ECO:0007669"/>
    <property type="project" value="TreeGrafter"/>
</dbReference>
<dbReference type="PANTHER" id="PTHR23274">
    <property type="entry name" value="DNA HELICASE-RELATED"/>
    <property type="match status" value="1"/>
</dbReference>
<dbReference type="Proteomes" id="UP000285405">
    <property type="component" value="Unassembled WGS sequence"/>
</dbReference>
<proteinExistence type="predicted"/>
<keyword evidence="2" id="KW-0378">Hydrolase</keyword>
<accession>A0A420HCR9</accession>
<comment type="caution">
    <text evidence="2">The sequence shown here is derived from an EMBL/GenBank/DDBJ whole genome shotgun (WGS) entry which is preliminary data.</text>
</comment>
<dbReference type="PANTHER" id="PTHR23274:SF51">
    <property type="entry name" value="OS03G0423850 PROTEIN"/>
    <property type="match status" value="1"/>
</dbReference>
<dbReference type="GO" id="GO:0004386">
    <property type="term" value="F:helicase activity"/>
    <property type="evidence" value="ECO:0007669"/>
    <property type="project" value="UniProtKB-KW"/>
</dbReference>
<evidence type="ECO:0000313" key="2">
    <source>
        <dbReference type="EMBL" id="RKF55217.1"/>
    </source>
</evidence>
<dbReference type="InterPro" id="IPR049163">
    <property type="entry name" value="Pif1-like_2B_dom"/>
</dbReference>
<reference evidence="2 3" key="1">
    <citation type="journal article" date="2018" name="BMC Genomics">
        <title>Comparative genome analyses reveal sequence features reflecting distinct modes of host-adaptation between dicot and monocot powdery mildew.</title>
        <authorList>
            <person name="Wu Y."/>
            <person name="Ma X."/>
            <person name="Pan Z."/>
            <person name="Kale S.D."/>
            <person name="Song Y."/>
            <person name="King H."/>
            <person name="Zhang Q."/>
            <person name="Presley C."/>
            <person name="Deng X."/>
            <person name="Wei C.I."/>
            <person name="Xiao S."/>
        </authorList>
    </citation>
    <scope>NUCLEOTIDE SEQUENCE [LARGE SCALE GENOMIC DNA]</scope>
    <source>
        <strain evidence="2">UCSC1</strain>
    </source>
</reference>
<dbReference type="GO" id="GO:0005657">
    <property type="term" value="C:replication fork"/>
    <property type="evidence" value="ECO:0007669"/>
    <property type="project" value="TreeGrafter"/>
</dbReference>
<dbReference type="SUPFAM" id="SSF52540">
    <property type="entry name" value="P-loop containing nucleoside triphosphate hydrolases"/>
    <property type="match status" value="1"/>
</dbReference>
<evidence type="ECO:0000259" key="1">
    <source>
        <dbReference type="Pfam" id="PF21530"/>
    </source>
</evidence>
<keyword evidence="2" id="KW-0067">ATP-binding</keyword>
<evidence type="ECO:0000313" key="3">
    <source>
        <dbReference type="Proteomes" id="UP000285405"/>
    </source>
</evidence>
<dbReference type="InterPro" id="IPR027417">
    <property type="entry name" value="P-loop_NTPase"/>
</dbReference>
<dbReference type="OrthoDB" id="1930718at2759"/>
<gene>
    <name evidence="2" type="ORF">GcC1_205028</name>
</gene>
<sequence length="220" mass="25131">MRVHEDKSHPYFQRTKAYNQWVADLLYKVELHGLNTLPPFIDSPPNNEALIESIYPADDRCLLATTNLVVWDLNDEVYKRFPGVEVAYRSHDTQELDDITGGWEESVENMWNVNLPSIQPAILKLKICMPVICTRTLMAHAGPCNGSRGILTGLQKHVVEIMLLGGQWHGKLRYIPRIPIKTNPTELHYTLIRKQFPLRPCFAMTINKSQGQSFVHVGVD</sequence>
<keyword evidence="2" id="KW-0347">Helicase</keyword>
<dbReference type="Pfam" id="PF21530">
    <property type="entry name" value="Pif1_2B_dom"/>
    <property type="match status" value="1"/>
</dbReference>
<organism evidence="2 3">
    <name type="scientific">Golovinomyces cichoracearum</name>
    <dbReference type="NCBI Taxonomy" id="62708"/>
    <lineage>
        <taxon>Eukaryota</taxon>
        <taxon>Fungi</taxon>
        <taxon>Dikarya</taxon>
        <taxon>Ascomycota</taxon>
        <taxon>Pezizomycotina</taxon>
        <taxon>Leotiomycetes</taxon>
        <taxon>Erysiphales</taxon>
        <taxon>Erysiphaceae</taxon>
        <taxon>Golovinomyces</taxon>
    </lineage>
</organism>
<name>A0A420HCR9_9PEZI</name>